<dbReference type="GO" id="GO:0035861">
    <property type="term" value="C:site of double-strand break"/>
    <property type="evidence" value="ECO:0007669"/>
    <property type="project" value="TreeGrafter"/>
</dbReference>
<dbReference type="EMBL" id="SWFS01000402">
    <property type="protein sequence ID" value="KAA8906155.1"/>
    <property type="molecule type" value="Genomic_DNA"/>
</dbReference>
<name>A0A642UVA1_9ASCO</name>
<dbReference type="GO" id="GO:0006298">
    <property type="term" value="P:mismatch repair"/>
    <property type="evidence" value="ECO:0007669"/>
    <property type="project" value="TreeGrafter"/>
</dbReference>
<dbReference type="GO" id="GO:0006284">
    <property type="term" value="P:base-excision repair"/>
    <property type="evidence" value="ECO:0007669"/>
    <property type="project" value="TreeGrafter"/>
</dbReference>
<dbReference type="GO" id="GO:0003684">
    <property type="term" value="F:damaged DNA binding"/>
    <property type="evidence" value="ECO:0007669"/>
    <property type="project" value="TreeGrafter"/>
</dbReference>
<dbReference type="VEuPathDB" id="FungiDB:TRICI_005188"/>
<dbReference type="GO" id="GO:0006289">
    <property type="term" value="P:nucleotide-excision repair"/>
    <property type="evidence" value="ECO:0007669"/>
    <property type="project" value="TreeGrafter"/>
</dbReference>
<evidence type="ECO:0000256" key="2">
    <source>
        <dbReference type="ARBA" id="ARBA00009761"/>
    </source>
</evidence>
<reference evidence="4" key="1">
    <citation type="journal article" date="2019" name="G3 (Bethesda)">
        <title>Genome Assemblies of Two Rare Opportunistic Yeast Pathogens: Diutina rugosa (syn. Candida rugosa) and Trichomonascus ciferrii (syn. Candida ciferrii).</title>
        <authorList>
            <person name="Mixao V."/>
            <person name="Saus E."/>
            <person name="Hansen A.P."/>
            <person name="Lass-Florl C."/>
            <person name="Gabaldon T."/>
        </authorList>
    </citation>
    <scope>NUCLEOTIDE SEQUENCE</scope>
    <source>
        <strain evidence="4">CBS 4856</strain>
    </source>
</reference>
<sequence>MSEETPRVNASCLEDFKGRTIRILGKVKSLHGESCVIDANGDVTDANFEVGQFYEVIGRISDDSSVKMLQYQDFGTNIDMTNVDNLVKLQHKYKTIFYD</sequence>
<dbReference type="GO" id="GO:0006260">
    <property type="term" value="P:DNA replication"/>
    <property type="evidence" value="ECO:0007669"/>
    <property type="project" value="InterPro"/>
</dbReference>
<dbReference type="Pfam" id="PF08661">
    <property type="entry name" value="Rep_fac-A_3"/>
    <property type="match status" value="1"/>
</dbReference>
<dbReference type="OrthoDB" id="188186at2759"/>
<comment type="subcellular location">
    <subcellularLocation>
        <location evidence="1">Nucleus</location>
    </subcellularLocation>
</comment>
<dbReference type="GO" id="GO:0003697">
    <property type="term" value="F:single-stranded DNA binding"/>
    <property type="evidence" value="ECO:0007669"/>
    <property type="project" value="TreeGrafter"/>
</dbReference>
<organism evidence="4 5">
    <name type="scientific">Trichomonascus ciferrii</name>
    <dbReference type="NCBI Taxonomy" id="44093"/>
    <lineage>
        <taxon>Eukaryota</taxon>
        <taxon>Fungi</taxon>
        <taxon>Dikarya</taxon>
        <taxon>Ascomycota</taxon>
        <taxon>Saccharomycotina</taxon>
        <taxon>Dipodascomycetes</taxon>
        <taxon>Dipodascales</taxon>
        <taxon>Trichomonascaceae</taxon>
        <taxon>Trichomonascus</taxon>
        <taxon>Trichomonascus ciferrii complex</taxon>
    </lineage>
</organism>
<dbReference type="AlphaFoldDB" id="A0A642UVA1"/>
<dbReference type="Proteomes" id="UP000761534">
    <property type="component" value="Unassembled WGS sequence"/>
</dbReference>
<dbReference type="InterPro" id="IPR013970">
    <property type="entry name" value="Rfa2"/>
</dbReference>
<keyword evidence="5" id="KW-1185">Reference proteome</keyword>
<evidence type="ECO:0000256" key="3">
    <source>
        <dbReference type="ARBA" id="ARBA00023242"/>
    </source>
</evidence>
<comment type="similarity">
    <text evidence="2">Belongs to the replication factor A protein 3 family.</text>
</comment>
<evidence type="ECO:0000313" key="4">
    <source>
        <dbReference type="EMBL" id="KAA8906155.1"/>
    </source>
</evidence>
<dbReference type="Gene3D" id="2.40.50.140">
    <property type="entry name" value="Nucleic acid-binding proteins"/>
    <property type="match status" value="1"/>
</dbReference>
<dbReference type="InterPro" id="IPR012340">
    <property type="entry name" value="NA-bd_OB-fold"/>
</dbReference>
<evidence type="ECO:0000256" key="1">
    <source>
        <dbReference type="ARBA" id="ARBA00004123"/>
    </source>
</evidence>
<dbReference type="CDD" id="cd04479">
    <property type="entry name" value="RPA3"/>
    <property type="match status" value="1"/>
</dbReference>
<dbReference type="PANTHER" id="PTHR15114:SF1">
    <property type="entry name" value="REPLICATION PROTEIN A 14 KDA SUBUNIT"/>
    <property type="match status" value="1"/>
</dbReference>
<keyword evidence="3" id="KW-0539">Nucleus</keyword>
<protein>
    <recommendedName>
        <fullName evidence="6">Replication factor A protein 3</fullName>
    </recommendedName>
</protein>
<comment type="caution">
    <text evidence="4">The sequence shown here is derived from an EMBL/GenBank/DDBJ whole genome shotgun (WGS) entry which is preliminary data.</text>
</comment>
<evidence type="ECO:0008006" key="6">
    <source>
        <dbReference type="Google" id="ProtNLM"/>
    </source>
</evidence>
<accession>A0A642UVA1</accession>
<dbReference type="PANTHER" id="PTHR15114">
    <property type="entry name" value="REPLICATION PROTEIN A3"/>
    <property type="match status" value="1"/>
</dbReference>
<dbReference type="GO" id="GO:0005662">
    <property type="term" value="C:DNA replication factor A complex"/>
    <property type="evidence" value="ECO:0007669"/>
    <property type="project" value="TreeGrafter"/>
</dbReference>
<dbReference type="GO" id="GO:0000724">
    <property type="term" value="P:double-strand break repair via homologous recombination"/>
    <property type="evidence" value="ECO:0007669"/>
    <property type="project" value="TreeGrafter"/>
</dbReference>
<proteinExistence type="inferred from homology"/>
<evidence type="ECO:0000313" key="5">
    <source>
        <dbReference type="Proteomes" id="UP000761534"/>
    </source>
</evidence>
<gene>
    <name evidence="4" type="ORF">TRICI_005188</name>
</gene>
<dbReference type="SUPFAM" id="SSF50249">
    <property type="entry name" value="Nucleic acid-binding proteins"/>
    <property type="match status" value="1"/>
</dbReference>